<gene>
    <name evidence="7" type="ORF">JW984_16860</name>
</gene>
<dbReference type="GO" id="GO:0016020">
    <property type="term" value="C:membrane"/>
    <property type="evidence" value="ECO:0007669"/>
    <property type="project" value="UniProtKB-SubCell"/>
</dbReference>
<keyword evidence="4 6" id="KW-0472">Membrane</keyword>
<reference evidence="7" key="1">
    <citation type="journal article" date="2021" name="Environ. Microbiol.">
        <title>Genomic characterization of three novel Desulfobacterota classes expand the metabolic and phylogenetic diversity of the phylum.</title>
        <authorList>
            <person name="Murphy C.L."/>
            <person name="Biggerstaff J."/>
            <person name="Eichhorn A."/>
            <person name="Ewing E."/>
            <person name="Shahan R."/>
            <person name="Soriano D."/>
            <person name="Stewart S."/>
            <person name="VanMol K."/>
            <person name="Walker R."/>
            <person name="Walters P."/>
            <person name="Elshahed M.S."/>
            <person name="Youssef N.H."/>
        </authorList>
    </citation>
    <scope>NUCLEOTIDE SEQUENCE</scope>
    <source>
        <strain evidence="7">Zod_Metabat.24</strain>
    </source>
</reference>
<keyword evidence="3 6" id="KW-1133">Transmembrane helix</keyword>
<comment type="subcellular location">
    <subcellularLocation>
        <location evidence="1">Membrane</location>
        <topology evidence="1">Single-pass membrane protein</topology>
    </subcellularLocation>
</comment>
<feature type="compositionally biased region" description="Low complexity" evidence="5">
    <location>
        <begin position="178"/>
        <end position="188"/>
    </location>
</feature>
<accession>A0A9D8KHW6</accession>
<sequence>MARLSRLDGNAGGIYMMIALSAFVHVAVFVILGVSSFDKREMTIYSPPYSVSLVPGEYTGDFGEGGEEGNSAVEESMDSLEPVATGGAGAIKEPSKTKEAKDSGGEKEKVEEVKKETTADLNSAIERIRKKVALDEERKKLESIARERESKEKLKSHDSDLAKAPDAGSPAGGGSKPGGRTPTGTRPPKSGKPGGGSPFGTSNVYTPGGSGMGIPDAEFSAYYKELWKRVRAGWSVPDELLEKDLETVLGIRIEKDGKIIDVWTEKGSGDDYFDETALRAVRMANPLPPLPEKYRENTMDVGIRFHSRKF</sequence>
<protein>
    <submittedName>
        <fullName evidence="7">Cell envelope integrity protein TolA</fullName>
    </submittedName>
</protein>
<dbReference type="Pfam" id="PF13103">
    <property type="entry name" value="TonB_2"/>
    <property type="match status" value="1"/>
</dbReference>
<dbReference type="NCBIfam" id="TIGR01352">
    <property type="entry name" value="tonB_Cterm"/>
    <property type="match status" value="1"/>
</dbReference>
<evidence type="ECO:0000256" key="5">
    <source>
        <dbReference type="SAM" id="MobiDB-lite"/>
    </source>
</evidence>
<evidence type="ECO:0000256" key="2">
    <source>
        <dbReference type="ARBA" id="ARBA00022692"/>
    </source>
</evidence>
<dbReference type="AlphaFoldDB" id="A0A9D8KHW6"/>
<dbReference type="Proteomes" id="UP000809273">
    <property type="component" value="Unassembled WGS sequence"/>
</dbReference>
<feature type="region of interest" description="Disordered" evidence="5">
    <location>
        <begin position="84"/>
        <end position="118"/>
    </location>
</feature>
<dbReference type="SUPFAM" id="SSF74653">
    <property type="entry name" value="TolA/TonB C-terminal domain"/>
    <property type="match status" value="1"/>
</dbReference>
<dbReference type="InterPro" id="IPR006260">
    <property type="entry name" value="TonB/TolA_C"/>
</dbReference>
<proteinExistence type="predicted"/>
<evidence type="ECO:0000256" key="1">
    <source>
        <dbReference type="ARBA" id="ARBA00004167"/>
    </source>
</evidence>
<feature type="compositionally biased region" description="Basic and acidic residues" evidence="5">
    <location>
        <begin position="145"/>
        <end position="163"/>
    </location>
</feature>
<dbReference type="Gene3D" id="3.30.1150.10">
    <property type="match status" value="1"/>
</dbReference>
<dbReference type="EMBL" id="JAFGIX010000091">
    <property type="protein sequence ID" value="MBN1574869.1"/>
    <property type="molecule type" value="Genomic_DNA"/>
</dbReference>
<evidence type="ECO:0000256" key="3">
    <source>
        <dbReference type="ARBA" id="ARBA00022989"/>
    </source>
</evidence>
<evidence type="ECO:0000313" key="8">
    <source>
        <dbReference type="Proteomes" id="UP000809273"/>
    </source>
</evidence>
<keyword evidence="2 6" id="KW-0812">Transmembrane</keyword>
<evidence type="ECO:0000256" key="6">
    <source>
        <dbReference type="SAM" id="Phobius"/>
    </source>
</evidence>
<feature type="region of interest" description="Disordered" evidence="5">
    <location>
        <begin position="145"/>
        <end position="208"/>
    </location>
</feature>
<evidence type="ECO:0000256" key="4">
    <source>
        <dbReference type="ARBA" id="ARBA00023136"/>
    </source>
</evidence>
<organism evidence="7 8">
    <name type="scientific">Candidatus Zymogenus saltonus</name>
    <dbReference type="NCBI Taxonomy" id="2844893"/>
    <lineage>
        <taxon>Bacteria</taxon>
        <taxon>Deltaproteobacteria</taxon>
        <taxon>Candidatus Zymogenia</taxon>
        <taxon>Candidatus Zymogeniales</taxon>
        <taxon>Candidatus Zymogenaceae</taxon>
        <taxon>Candidatus Zymogenus</taxon>
    </lineage>
</organism>
<reference evidence="7" key="2">
    <citation type="submission" date="2021-01" db="EMBL/GenBank/DDBJ databases">
        <authorList>
            <person name="Hahn C.R."/>
            <person name="Youssef N.H."/>
            <person name="Elshahed M."/>
        </authorList>
    </citation>
    <scope>NUCLEOTIDE SEQUENCE</scope>
    <source>
        <strain evidence="7">Zod_Metabat.24</strain>
    </source>
</reference>
<comment type="caution">
    <text evidence="7">The sequence shown here is derived from an EMBL/GenBank/DDBJ whole genome shotgun (WGS) entry which is preliminary data.</text>
</comment>
<feature type="transmembrane region" description="Helical" evidence="6">
    <location>
        <begin position="12"/>
        <end position="34"/>
    </location>
</feature>
<name>A0A9D8KHW6_9DELT</name>
<feature type="compositionally biased region" description="Basic and acidic residues" evidence="5">
    <location>
        <begin position="93"/>
        <end position="118"/>
    </location>
</feature>
<evidence type="ECO:0000313" key="7">
    <source>
        <dbReference type="EMBL" id="MBN1574869.1"/>
    </source>
</evidence>